<dbReference type="EMBL" id="JABWUV010000014">
    <property type="protein sequence ID" value="KAF6307542.1"/>
    <property type="molecule type" value="Genomic_DNA"/>
</dbReference>
<evidence type="ECO:0000313" key="1">
    <source>
        <dbReference type="EMBL" id="KAF6307542.1"/>
    </source>
</evidence>
<gene>
    <name evidence="1" type="ORF">mMyoMyo1_000363</name>
</gene>
<dbReference type="AlphaFoldDB" id="A0A7J7U3Z7"/>
<sequence length="66" mass="7275">MARAGLVILVKRAELRPPRMHLLIASFASVKIGELRGGEREVKGHFPRGFAPRPRFWAAIAVARAA</sequence>
<keyword evidence="2" id="KW-1185">Reference proteome</keyword>
<organism evidence="1 2">
    <name type="scientific">Myotis myotis</name>
    <name type="common">Greater mouse-eared bat</name>
    <name type="synonym">Vespertilio myotis</name>
    <dbReference type="NCBI Taxonomy" id="51298"/>
    <lineage>
        <taxon>Eukaryota</taxon>
        <taxon>Metazoa</taxon>
        <taxon>Chordata</taxon>
        <taxon>Craniata</taxon>
        <taxon>Vertebrata</taxon>
        <taxon>Euteleostomi</taxon>
        <taxon>Mammalia</taxon>
        <taxon>Eutheria</taxon>
        <taxon>Laurasiatheria</taxon>
        <taxon>Chiroptera</taxon>
        <taxon>Yangochiroptera</taxon>
        <taxon>Vespertilionidae</taxon>
        <taxon>Myotis</taxon>
    </lineage>
</organism>
<comment type="caution">
    <text evidence="1">The sequence shown here is derived from an EMBL/GenBank/DDBJ whole genome shotgun (WGS) entry which is preliminary data.</text>
</comment>
<name>A0A7J7U3Z7_MYOMY</name>
<proteinExistence type="predicted"/>
<keyword evidence="1" id="KW-0675">Receptor</keyword>
<evidence type="ECO:0000313" key="2">
    <source>
        <dbReference type="Proteomes" id="UP000527355"/>
    </source>
</evidence>
<protein>
    <submittedName>
        <fullName evidence="1">Adhesion G protein-coupled receptor F3</fullName>
    </submittedName>
</protein>
<reference evidence="1 2" key="1">
    <citation type="journal article" date="2020" name="Nature">
        <title>Six reference-quality genomes reveal evolution of bat adaptations.</title>
        <authorList>
            <person name="Jebb D."/>
            <person name="Huang Z."/>
            <person name="Pippel M."/>
            <person name="Hughes G.M."/>
            <person name="Lavrichenko K."/>
            <person name="Devanna P."/>
            <person name="Winkler S."/>
            <person name="Jermiin L.S."/>
            <person name="Skirmuntt E.C."/>
            <person name="Katzourakis A."/>
            <person name="Burkitt-Gray L."/>
            <person name="Ray D.A."/>
            <person name="Sullivan K.A.M."/>
            <person name="Roscito J.G."/>
            <person name="Kirilenko B.M."/>
            <person name="Davalos L.M."/>
            <person name="Corthals A.P."/>
            <person name="Power M.L."/>
            <person name="Jones G."/>
            <person name="Ransome R.D."/>
            <person name="Dechmann D.K.N."/>
            <person name="Locatelli A.G."/>
            <person name="Puechmaille S.J."/>
            <person name="Fedrigo O."/>
            <person name="Jarvis E.D."/>
            <person name="Hiller M."/>
            <person name="Vernes S.C."/>
            <person name="Myers E.W."/>
            <person name="Teeling E.C."/>
        </authorList>
    </citation>
    <scope>NUCLEOTIDE SEQUENCE [LARGE SCALE GENOMIC DNA]</scope>
    <source>
        <strain evidence="1">MMyoMyo1</strain>
        <tissue evidence="1">Flight muscle</tissue>
    </source>
</reference>
<dbReference type="Proteomes" id="UP000527355">
    <property type="component" value="Unassembled WGS sequence"/>
</dbReference>
<accession>A0A7J7U3Z7</accession>